<feature type="region of interest" description="Disordered" evidence="1">
    <location>
        <begin position="37"/>
        <end position="76"/>
    </location>
</feature>
<organism evidence="2 3">
    <name type="scientific">Duganella radicis</name>
    <dbReference type="NCBI Taxonomy" id="551988"/>
    <lineage>
        <taxon>Bacteria</taxon>
        <taxon>Pseudomonadati</taxon>
        <taxon>Pseudomonadota</taxon>
        <taxon>Betaproteobacteria</taxon>
        <taxon>Burkholderiales</taxon>
        <taxon>Oxalobacteraceae</taxon>
        <taxon>Telluria group</taxon>
        <taxon>Duganella</taxon>
    </lineage>
</organism>
<gene>
    <name evidence="2" type="ORF">GM676_06360</name>
</gene>
<proteinExistence type="predicted"/>
<evidence type="ECO:0000256" key="1">
    <source>
        <dbReference type="SAM" id="MobiDB-lite"/>
    </source>
</evidence>
<reference evidence="2 3" key="1">
    <citation type="submission" date="2019-11" db="EMBL/GenBank/DDBJ databases">
        <title>Type strains purchased from KCTC, JCM and DSMZ.</title>
        <authorList>
            <person name="Lu H."/>
        </authorList>
    </citation>
    <scope>NUCLEOTIDE SEQUENCE [LARGE SCALE GENOMIC DNA]</scope>
    <source>
        <strain evidence="2 3">KCTC 22382</strain>
    </source>
</reference>
<evidence type="ECO:0000313" key="2">
    <source>
        <dbReference type="EMBL" id="MTV37201.1"/>
    </source>
</evidence>
<evidence type="ECO:0000313" key="3">
    <source>
        <dbReference type="Proteomes" id="UP000475582"/>
    </source>
</evidence>
<name>A0A6L6PF94_9BURK</name>
<dbReference type="AlphaFoldDB" id="A0A6L6PF94"/>
<comment type="caution">
    <text evidence="2">The sequence shown here is derived from an EMBL/GenBank/DDBJ whole genome shotgun (WGS) entry which is preliminary data.</text>
</comment>
<dbReference type="EMBL" id="WNKY01000004">
    <property type="protein sequence ID" value="MTV37201.1"/>
    <property type="molecule type" value="Genomic_DNA"/>
</dbReference>
<dbReference type="Proteomes" id="UP000475582">
    <property type="component" value="Unassembled WGS sequence"/>
</dbReference>
<sequence length="76" mass="7954">MNNADMDDLKFIRAVARRGTHTMLLRHLDKVGDATGKALSASTCQPTKCADTPSRPGSGAAIMSNPAGRDLGDQGL</sequence>
<keyword evidence="3" id="KW-1185">Reference proteome</keyword>
<protein>
    <submittedName>
        <fullName evidence="2">Uncharacterized protein</fullName>
    </submittedName>
</protein>
<accession>A0A6L6PF94</accession>
<dbReference type="RefSeq" id="WP_155462592.1">
    <property type="nucleotide sequence ID" value="NZ_WNKY01000004.1"/>
</dbReference>